<dbReference type="EMBL" id="CU459003">
    <property type="protein sequence ID" value="CAM75795.1"/>
    <property type="molecule type" value="Genomic_DNA"/>
</dbReference>
<proteinExistence type="predicted"/>
<gene>
    <name evidence="1" type="ORF">MGR_3359</name>
</gene>
<accession>A4TYT8</accession>
<organism evidence="1">
    <name type="scientific">Magnetospirillum gryphiswaldense</name>
    <dbReference type="NCBI Taxonomy" id="55518"/>
    <lineage>
        <taxon>Bacteria</taxon>
        <taxon>Pseudomonadati</taxon>
        <taxon>Pseudomonadota</taxon>
        <taxon>Alphaproteobacteria</taxon>
        <taxon>Rhodospirillales</taxon>
        <taxon>Rhodospirillaceae</taxon>
        <taxon>Magnetospirillum</taxon>
    </lineage>
</organism>
<reference evidence="1" key="1">
    <citation type="journal article" date="2007" name="J. Bacteriol.">
        <title>Comparative genome analysis of four magnetotactic bacteria reveals a complex set of group-specific genes implicated in magnetosome biomineralization and function.</title>
        <authorList>
            <person name="Richter M."/>
            <person name="Kube M."/>
            <person name="Bazylinski D.A."/>
            <person name="Lombardot T."/>
            <person name="Gloeckner F.O."/>
            <person name="Reinhardt R."/>
            <person name="Schueler D."/>
        </authorList>
    </citation>
    <scope>NUCLEOTIDE SEQUENCE</scope>
    <source>
        <strain evidence="1">MSR-1</strain>
    </source>
</reference>
<dbReference type="AlphaFoldDB" id="A4TYT8"/>
<protein>
    <submittedName>
        <fullName evidence="1">Uncharacterized protein</fullName>
    </submittedName>
</protein>
<sequence>MIMSAVAPALAPLPPLIPPAQPVETIRGLLRREVAMVLKDAMPALTLVPVEKVYDHVMTDPILLEQAFRVLRAQPELFKDIITTPTRTMPQSDTDALWCGRTLAEGIALVVRACARRYFKQRLKAKKFAPLRQPDIGFWRALGVLVGLAEPPRPVARKPQPSAGDKLYAAMRDLLRYEWQVPLIPAYSNLSPQLVTSLGEKLLEYRDPLKVQLLSEQTTENALVDGKLPLLLSDAHRLMSAASDNINAEVLWNVCQKMRMAALFPGYDTAEMRKAVSLVAATSPAALKILMPVLGDDIRKFTLYLFTVYGTFGPARYRQVLGAQCQNWVVEGMAQRIAKEQPLAGTHEEMKRTIESWLDSTLETVTTDESQRGAMLDALDKVPDKGKGKGKA</sequence>
<evidence type="ECO:0000313" key="1">
    <source>
        <dbReference type="EMBL" id="CAM75795.1"/>
    </source>
</evidence>
<name>A4TYT8_9PROT</name>